<dbReference type="EMBL" id="MVGC01000044">
    <property type="protein sequence ID" value="RJE25561.1"/>
    <property type="molecule type" value="Genomic_DNA"/>
</dbReference>
<evidence type="ECO:0000256" key="3">
    <source>
        <dbReference type="ARBA" id="ARBA00022989"/>
    </source>
</evidence>
<name>A0A3A3A864_9EURO</name>
<evidence type="ECO:0000256" key="5">
    <source>
        <dbReference type="SAM" id="Phobius"/>
    </source>
</evidence>
<keyword evidence="2 5" id="KW-0812">Transmembrane</keyword>
<evidence type="ECO:0000313" key="7">
    <source>
        <dbReference type="Proteomes" id="UP000266188"/>
    </source>
</evidence>
<gene>
    <name evidence="6" type="ORF">PHISCL_02101</name>
</gene>
<evidence type="ECO:0000313" key="6">
    <source>
        <dbReference type="EMBL" id="RJE25561.1"/>
    </source>
</evidence>
<protein>
    <submittedName>
        <fullName evidence="6">RTA1 domain protein</fullName>
    </submittedName>
</protein>
<dbReference type="Pfam" id="PF04479">
    <property type="entry name" value="RTA1"/>
    <property type="match status" value="1"/>
</dbReference>
<dbReference type="STRING" id="2070753.A0A3A3A864"/>
<evidence type="ECO:0000256" key="1">
    <source>
        <dbReference type="ARBA" id="ARBA00004141"/>
    </source>
</evidence>
<feature type="transmembrane region" description="Helical" evidence="5">
    <location>
        <begin position="154"/>
        <end position="175"/>
    </location>
</feature>
<organism evidence="6 7">
    <name type="scientific">Aspergillus sclerotialis</name>
    <dbReference type="NCBI Taxonomy" id="2070753"/>
    <lineage>
        <taxon>Eukaryota</taxon>
        <taxon>Fungi</taxon>
        <taxon>Dikarya</taxon>
        <taxon>Ascomycota</taxon>
        <taxon>Pezizomycotina</taxon>
        <taxon>Eurotiomycetes</taxon>
        <taxon>Eurotiomycetidae</taxon>
        <taxon>Eurotiales</taxon>
        <taxon>Aspergillaceae</taxon>
        <taxon>Aspergillus</taxon>
        <taxon>Aspergillus subgen. Polypaecilum</taxon>
    </lineage>
</organism>
<dbReference type="PANTHER" id="PTHR31465">
    <property type="entry name" value="PROTEIN RTA1-RELATED"/>
    <property type="match status" value="1"/>
</dbReference>
<sequence length="225" mass="24926">MLEVAAYGVRVASVKKPDSIPLYAVSSSIVVIAPVFICASLYILIGRLIRSTGDSSDPRDKNSVVRFGKLSSSWIPKLYVASDVTSLLMQASGSAIGGSNDWYGSQADVGVNVLIAGLVLQLATFSLFLLLVIWFDLKTSPRYSGDSEENRVRLVLNGIYVAGFFIMVRLIYRVVEFAMEIGTYTWSHEWLLYVLEATPMFIALVVLGWYHPSRWIKKSLSGRSK</sequence>
<comment type="caution">
    <text evidence="6">The sequence shown here is derived from an EMBL/GenBank/DDBJ whole genome shotgun (WGS) entry which is preliminary data.</text>
</comment>
<dbReference type="GO" id="GO:0016020">
    <property type="term" value="C:membrane"/>
    <property type="evidence" value="ECO:0007669"/>
    <property type="project" value="UniProtKB-SubCell"/>
</dbReference>
<evidence type="ECO:0000256" key="2">
    <source>
        <dbReference type="ARBA" id="ARBA00022692"/>
    </source>
</evidence>
<keyword evidence="4 5" id="KW-0472">Membrane</keyword>
<accession>A0A3A3A864</accession>
<feature type="transmembrane region" description="Helical" evidence="5">
    <location>
        <begin position="190"/>
        <end position="210"/>
    </location>
</feature>
<dbReference type="InterPro" id="IPR007568">
    <property type="entry name" value="RTA1"/>
</dbReference>
<dbReference type="PANTHER" id="PTHR31465:SF32">
    <property type="entry name" value="DOMAIN PROTEIN, PUTATIVE-RELATED"/>
    <property type="match status" value="1"/>
</dbReference>
<feature type="transmembrane region" description="Helical" evidence="5">
    <location>
        <begin position="20"/>
        <end position="45"/>
    </location>
</feature>
<feature type="transmembrane region" description="Helical" evidence="5">
    <location>
        <begin position="109"/>
        <end position="134"/>
    </location>
</feature>
<reference evidence="7" key="1">
    <citation type="submission" date="2017-02" db="EMBL/GenBank/DDBJ databases">
        <authorList>
            <person name="Tafer H."/>
            <person name="Lopandic K."/>
        </authorList>
    </citation>
    <scope>NUCLEOTIDE SEQUENCE [LARGE SCALE GENOMIC DNA]</scope>
    <source>
        <strain evidence="7">CBS 366.77</strain>
    </source>
</reference>
<evidence type="ECO:0000256" key="4">
    <source>
        <dbReference type="ARBA" id="ARBA00023136"/>
    </source>
</evidence>
<dbReference type="AlphaFoldDB" id="A0A3A3A864"/>
<comment type="subcellular location">
    <subcellularLocation>
        <location evidence="1">Membrane</location>
        <topology evidence="1">Multi-pass membrane protein</topology>
    </subcellularLocation>
</comment>
<dbReference type="OrthoDB" id="3358017at2759"/>
<keyword evidence="3 5" id="KW-1133">Transmembrane helix</keyword>
<proteinExistence type="predicted"/>
<keyword evidence="7" id="KW-1185">Reference proteome</keyword>
<dbReference type="Proteomes" id="UP000266188">
    <property type="component" value="Unassembled WGS sequence"/>
</dbReference>